<dbReference type="EMBL" id="JANBOI010001976">
    <property type="protein sequence ID" value="KAJ1725852.1"/>
    <property type="molecule type" value="Genomic_DNA"/>
</dbReference>
<dbReference type="Proteomes" id="UP001143981">
    <property type="component" value="Unassembled WGS sequence"/>
</dbReference>
<name>A0A9W7Y8T2_9FUNG</name>
<keyword evidence="1" id="KW-0812">Transmembrane</keyword>
<dbReference type="AlphaFoldDB" id="A0A9W7Y8T2"/>
<feature type="transmembrane region" description="Helical" evidence="1">
    <location>
        <begin position="6"/>
        <end position="29"/>
    </location>
</feature>
<protein>
    <submittedName>
        <fullName evidence="2">Uncharacterized protein</fullName>
    </submittedName>
</protein>
<evidence type="ECO:0000313" key="3">
    <source>
        <dbReference type="Proteomes" id="UP001143981"/>
    </source>
</evidence>
<evidence type="ECO:0000313" key="2">
    <source>
        <dbReference type="EMBL" id="KAJ1725852.1"/>
    </source>
</evidence>
<evidence type="ECO:0000256" key="1">
    <source>
        <dbReference type="SAM" id="Phobius"/>
    </source>
</evidence>
<organism evidence="2 3">
    <name type="scientific">Coemansia biformis</name>
    <dbReference type="NCBI Taxonomy" id="1286918"/>
    <lineage>
        <taxon>Eukaryota</taxon>
        <taxon>Fungi</taxon>
        <taxon>Fungi incertae sedis</taxon>
        <taxon>Zoopagomycota</taxon>
        <taxon>Kickxellomycotina</taxon>
        <taxon>Kickxellomycetes</taxon>
        <taxon>Kickxellales</taxon>
        <taxon>Kickxellaceae</taxon>
        <taxon>Coemansia</taxon>
    </lineage>
</organism>
<keyword evidence="1" id="KW-1133">Transmembrane helix</keyword>
<keyword evidence="1" id="KW-0472">Membrane</keyword>
<comment type="caution">
    <text evidence="2">The sequence shown here is derived from an EMBL/GenBank/DDBJ whole genome shotgun (WGS) entry which is preliminary data.</text>
</comment>
<proteinExistence type="predicted"/>
<keyword evidence="3" id="KW-1185">Reference proteome</keyword>
<gene>
    <name evidence="2" type="ORF">LPJ61_005616</name>
</gene>
<reference evidence="2" key="1">
    <citation type="submission" date="2022-07" db="EMBL/GenBank/DDBJ databases">
        <title>Phylogenomic reconstructions and comparative analyses of Kickxellomycotina fungi.</title>
        <authorList>
            <person name="Reynolds N.K."/>
            <person name="Stajich J.E."/>
            <person name="Barry K."/>
            <person name="Grigoriev I.V."/>
            <person name="Crous P."/>
            <person name="Smith M.E."/>
        </authorList>
    </citation>
    <scope>NUCLEOTIDE SEQUENCE</scope>
    <source>
        <strain evidence="2">BCRC 34381</strain>
    </source>
</reference>
<sequence>MTVSEIVAVVIGSVVAGLVLLAGIGFVIFKRWCARQPGEDIDPEEADHLQTGYVSQVGYAPQMGYVQQPPYNPGATENTPSTYTVPALYSSNTAFPRHASA</sequence>
<accession>A0A9W7Y8T2</accession>